<evidence type="ECO:0000256" key="1">
    <source>
        <dbReference type="SAM" id="Phobius"/>
    </source>
</evidence>
<accession>A0A0S4KNG8</accession>
<keyword evidence="3" id="KW-1185">Reference proteome</keyword>
<dbReference type="KEGG" id="nio:NITINOP_0335"/>
<feature type="transmembrane region" description="Helical" evidence="1">
    <location>
        <begin position="209"/>
        <end position="227"/>
    </location>
</feature>
<sequence length="300" mass="33468">MNILGGHNYTYYPLDKFSDPTANEKLEKHERELKSAAEASLELLRERLLKTAQAARGSTEREKRLDAALAYLVLAKHEAFGAGKTINAERADIIAEYYHFAANELRQLDLLERSVQCYFNSALRAFNVSKQDSAKGEGVKQTLELVLRSAGRAKAQFSDLGEEEKSDEAHALRLDIKRLRSWRENDLLLCFVLAIWGGVTRYGTSPRRWTIFFILSIVVFSCLYGYLLGGDGVVLAEAHNGLDQSGRVWAAIFLAFINLFAFGAYTNFTPQSGFGQMVVIAHALTAFVLVGTGVTFLTKR</sequence>
<feature type="transmembrane region" description="Helical" evidence="1">
    <location>
        <begin position="274"/>
        <end position="297"/>
    </location>
</feature>
<dbReference type="AlphaFoldDB" id="A0A0S4KNG8"/>
<dbReference type="EMBL" id="LN885086">
    <property type="protein sequence ID" value="CUQ65311.1"/>
    <property type="molecule type" value="Genomic_DNA"/>
</dbReference>
<keyword evidence="1" id="KW-0812">Transmembrane</keyword>
<name>A0A0S4KNG8_9BACT</name>
<organism evidence="2 3">
    <name type="scientific">Candidatus Nitrospira inopinata</name>
    <dbReference type="NCBI Taxonomy" id="1715989"/>
    <lineage>
        <taxon>Bacteria</taxon>
        <taxon>Pseudomonadati</taxon>
        <taxon>Nitrospirota</taxon>
        <taxon>Nitrospiria</taxon>
        <taxon>Nitrospirales</taxon>
        <taxon>Nitrospiraceae</taxon>
        <taxon>Nitrospira</taxon>
    </lineage>
</organism>
<reference evidence="3" key="1">
    <citation type="submission" date="2015-09" db="EMBL/GenBank/DDBJ databases">
        <authorList>
            <person name="Daims H."/>
        </authorList>
    </citation>
    <scope>NUCLEOTIDE SEQUENCE [LARGE SCALE GENOMIC DNA]</scope>
</reference>
<feature type="transmembrane region" description="Helical" evidence="1">
    <location>
        <begin position="248"/>
        <end position="268"/>
    </location>
</feature>
<keyword evidence="1" id="KW-1133">Transmembrane helix</keyword>
<evidence type="ECO:0000313" key="3">
    <source>
        <dbReference type="Proteomes" id="UP000066284"/>
    </source>
</evidence>
<proteinExistence type="predicted"/>
<dbReference type="Proteomes" id="UP000066284">
    <property type="component" value="Chromosome 1"/>
</dbReference>
<feature type="transmembrane region" description="Helical" evidence="1">
    <location>
        <begin position="187"/>
        <end position="203"/>
    </location>
</feature>
<protein>
    <submittedName>
        <fullName evidence="2">Uncharacterized protein</fullName>
    </submittedName>
</protein>
<evidence type="ECO:0000313" key="2">
    <source>
        <dbReference type="EMBL" id="CUQ65311.1"/>
    </source>
</evidence>
<dbReference type="RefSeq" id="WP_062482383.1">
    <property type="nucleotide sequence ID" value="NZ_LN885086.1"/>
</dbReference>
<gene>
    <name evidence="2" type="ORF">NITINOP_0335</name>
</gene>
<dbReference type="STRING" id="1715989.NITINOP_0335"/>
<keyword evidence="1" id="KW-0472">Membrane</keyword>